<dbReference type="AlphaFoldDB" id="A0A1I2MWQ3"/>
<dbReference type="RefSeq" id="WP_092467593.1">
    <property type="nucleotide sequence ID" value="NZ_FOOX01000001.1"/>
</dbReference>
<dbReference type="PANTHER" id="PTHR11078:SF3">
    <property type="entry name" value="ANTITERMINATION NUSB DOMAIN-CONTAINING PROTEIN"/>
    <property type="match status" value="1"/>
</dbReference>
<gene>
    <name evidence="6" type="primary">nusB</name>
    <name evidence="9" type="ORF">SAMN05660649_00080</name>
</gene>
<evidence type="ECO:0000256" key="1">
    <source>
        <dbReference type="ARBA" id="ARBA00005952"/>
    </source>
</evidence>
<evidence type="ECO:0000256" key="7">
    <source>
        <dbReference type="SAM" id="MobiDB-lite"/>
    </source>
</evidence>
<keyword evidence="2 6" id="KW-0889">Transcription antitermination</keyword>
<dbReference type="CDD" id="cd00619">
    <property type="entry name" value="Terminator_NusB"/>
    <property type="match status" value="1"/>
</dbReference>
<dbReference type="EMBL" id="FOOX01000001">
    <property type="protein sequence ID" value="SFF93561.1"/>
    <property type="molecule type" value="Genomic_DNA"/>
</dbReference>
<evidence type="ECO:0000313" key="9">
    <source>
        <dbReference type="EMBL" id="SFF93561.1"/>
    </source>
</evidence>
<evidence type="ECO:0000313" key="10">
    <source>
        <dbReference type="Proteomes" id="UP000199337"/>
    </source>
</evidence>
<dbReference type="Proteomes" id="UP000199337">
    <property type="component" value="Unassembled WGS sequence"/>
</dbReference>
<organism evidence="9 10">
    <name type="scientific">Desulfotruncus arcticus DSM 17038</name>
    <dbReference type="NCBI Taxonomy" id="1121424"/>
    <lineage>
        <taxon>Bacteria</taxon>
        <taxon>Bacillati</taxon>
        <taxon>Bacillota</taxon>
        <taxon>Clostridia</taxon>
        <taxon>Eubacteriales</taxon>
        <taxon>Desulfallaceae</taxon>
        <taxon>Desulfotruncus</taxon>
    </lineage>
</organism>
<reference evidence="10" key="1">
    <citation type="submission" date="2016-10" db="EMBL/GenBank/DDBJ databases">
        <authorList>
            <person name="Varghese N."/>
            <person name="Submissions S."/>
        </authorList>
    </citation>
    <scope>NUCLEOTIDE SEQUENCE [LARGE SCALE GENOMIC DNA]</scope>
    <source>
        <strain evidence="10">DSM 17038</strain>
    </source>
</reference>
<protein>
    <recommendedName>
        <fullName evidence="6">Transcription antitermination protein NusB</fullName>
    </recommendedName>
    <alternativeName>
        <fullName evidence="6">Antitermination factor NusB</fullName>
    </alternativeName>
</protein>
<dbReference type="GO" id="GO:0031564">
    <property type="term" value="P:transcription antitermination"/>
    <property type="evidence" value="ECO:0007669"/>
    <property type="project" value="UniProtKB-KW"/>
</dbReference>
<dbReference type="GO" id="GO:0005829">
    <property type="term" value="C:cytosol"/>
    <property type="evidence" value="ECO:0007669"/>
    <property type="project" value="TreeGrafter"/>
</dbReference>
<dbReference type="NCBIfam" id="TIGR01951">
    <property type="entry name" value="nusB"/>
    <property type="match status" value="1"/>
</dbReference>
<dbReference type="HAMAP" id="MF_00073">
    <property type="entry name" value="NusB"/>
    <property type="match status" value="1"/>
</dbReference>
<dbReference type="GO" id="GO:0006353">
    <property type="term" value="P:DNA-templated transcription termination"/>
    <property type="evidence" value="ECO:0007669"/>
    <property type="project" value="UniProtKB-UniRule"/>
</dbReference>
<accession>A0A1I2MWQ3</accession>
<evidence type="ECO:0000256" key="2">
    <source>
        <dbReference type="ARBA" id="ARBA00022814"/>
    </source>
</evidence>
<evidence type="ECO:0000259" key="8">
    <source>
        <dbReference type="Pfam" id="PF01029"/>
    </source>
</evidence>
<dbReference type="InterPro" id="IPR006027">
    <property type="entry name" value="NusB_RsmB_TIM44"/>
</dbReference>
<dbReference type="Gene3D" id="1.10.940.10">
    <property type="entry name" value="NusB-like"/>
    <property type="match status" value="1"/>
</dbReference>
<dbReference type="OrthoDB" id="9811381at2"/>
<proteinExistence type="inferred from homology"/>
<keyword evidence="5 6" id="KW-0804">Transcription</keyword>
<dbReference type="InterPro" id="IPR011605">
    <property type="entry name" value="NusB_fam"/>
</dbReference>
<comment type="similarity">
    <text evidence="1 6">Belongs to the NusB family.</text>
</comment>
<evidence type="ECO:0000256" key="3">
    <source>
        <dbReference type="ARBA" id="ARBA00022884"/>
    </source>
</evidence>
<keyword evidence="10" id="KW-1185">Reference proteome</keyword>
<dbReference type="GO" id="GO:0003723">
    <property type="term" value="F:RNA binding"/>
    <property type="evidence" value="ECO:0007669"/>
    <property type="project" value="UniProtKB-UniRule"/>
</dbReference>
<feature type="domain" description="NusB/RsmB/TIM44" evidence="8">
    <location>
        <begin position="4"/>
        <end position="129"/>
    </location>
</feature>
<dbReference type="PANTHER" id="PTHR11078">
    <property type="entry name" value="N UTILIZATION SUBSTANCE PROTEIN B-RELATED"/>
    <property type="match status" value="1"/>
</dbReference>
<dbReference type="InterPro" id="IPR035926">
    <property type="entry name" value="NusB-like_sf"/>
</dbReference>
<keyword evidence="3 6" id="KW-0694">RNA-binding</keyword>
<evidence type="ECO:0000256" key="4">
    <source>
        <dbReference type="ARBA" id="ARBA00023015"/>
    </source>
</evidence>
<dbReference type="SUPFAM" id="SSF48013">
    <property type="entry name" value="NusB-like"/>
    <property type="match status" value="1"/>
</dbReference>
<dbReference type="STRING" id="341036.SAMN05660649_00080"/>
<keyword evidence="4 6" id="KW-0805">Transcription regulation</keyword>
<sequence>MGRRQARESAMQVLYQLEVGKVDVEEAFRYLQDNFAIAAKDLEFARHLVKGTVENLTALDEIIAGYSHDWQIKRIAVVDRNILRLALYEIMYEDTPYGVSINEAVEMAKLYGGEKSGKFINGILSAVSKQNKPASSQESIGESTQEPG</sequence>
<evidence type="ECO:0000256" key="5">
    <source>
        <dbReference type="ARBA" id="ARBA00023163"/>
    </source>
</evidence>
<evidence type="ECO:0000256" key="6">
    <source>
        <dbReference type="HAMAP-Rule" id="MF_00073"/>
    </source>
</evidence>
<comment type="function">
    <text evidence="6">Involved in transcription antitermination. Required for transcription of ribosomal RNA (rRNA) genes. Binds specifically to the boxA antiterminator sequence of the ribosomal RNA (rrn) operons.</text>
</comment>
<dbReference type="Pfam" id="PF01029">
    <property type="entry name" value="NusB"/>
    <property type="match status" value="1"/>
</dbReference>
<feature type="region of interest" description="Disordered" evidence="7">
    <location>
        <begin position="129"/>
        <end position="148"/>
    </location>
</feature>
<name>A0A1I2MWQ3_9FIRM</name>